<organism evidence="1 2">
    <name type="scientific">Mytilus edulis</name>
    <name type="common">Blue mussel</name>
    <dbReference type="NCBI Taxonomy" id="6550"/>
    <lineage>
        <taxon>Eukaryota</taxon>
        <taxon>Metazoa</taxon>
        <taxon>Spiralia</taxon>
        <taxon>Lophotrochozoa</taxon>
        <taxon>Mollusca</taxon>
        <taxon>Bivalvia</taxon>
        <taxon>Autobranchia</taxon>
        <taxon>Pteriomorphia</taxon>
        <taxon>Mytilida</taxon>
        <taxon>Mytiloidea</taxon>
        <taxon>Mytilidae</taxon>
        <taxon>Mytilinae</taxon>
        <taxon>Mytilus</taxon>
    </lineage>
</organism>
<protein>
    <submittedName>
        <fullName evidence="1">Uncharacterized protein</fullName>
    </submittedName>
</protein>
<dbReference type="EMBL" id="CAJPWZ010002179">
    <property type="protein sequence ID" value="CAG2232324.1"/>
    <property type="molecule type" value="Genomic_DNA"/>
</dbReference>
<reference evidence="1" key="1">
    <citation type="submission" date="2021-03" db="EMBL/GenBank/DDBJ databases">
        <authorList>
            <person name="Bekaert M."/>
        </authorList>
    </citation>
    <scope>NUCLEOTIDE SEQUENCE</scope>
</reference>
<keyword evidence="2" id="KW-1185">Reference proteome</keyword>
<proteinExistence type="predicted"/>
<evidence type="ECO:0000313" key="2">
    <source>
        <dbReference type="Proteomes" id="UP000683360"/>
    </source>
</evidence>
<dbReference type="AlphaFoldDB" id="A0A8S3TRD2"/>
<dbReference type="Proteomes" id="UP000683360">
    <property type="component" value="Unassembled WGS sequence"/>
</dbReference>
<accession>A0A8S3TRD2</accession>
<sequence length="162" mass="18503">MECNSKHLGKVKKANSEAEIQAILAQHLFSKLSPTGKYVIYGRCAPIDLMKCPACHEDLEYGDTFIGNPAYWHGHPDILIDRSTVEVNMDESCETEETEEYEWPEPVAKKQRQLKQTNGTDREESILIPKPDIFTTCEDQVFQIEINLRLSFAQTLPNAFIK</sequence>
<dbReference type="OrthoDB" id="6081606at2759"/>
<name>A0A8S3TRD2_MYTED</name>
<comment type="caution">
    <text evidence="1">The sequence shown here is derived from an EMBL/GenBank/DDBJ whole genome shotgun (WGS) entry which is preliminary data.</text>
</comment>
<evidence type="ECO:0000313" key="1">
    <source>
        <dbReference type="EMBL" id="CAG2232324.1"/>
    </source>
</evidence>
<gene>
    <name evidence="1" type="ORF">MEDL_45061</name>
</gene>